<name>A0ABV0R6L7_9TELE</name>
<comment type="caution">
    <text evidence="7">The sequence shown here is derived from an EMBL/GenBank/DDBJ whole genome shotgun (WGS) entry which is preliminary data.</text>
</comment>
<protein>
    <submittedName>
        <fullName evidence="7">Uncharacterized protein</fullName>
    </submittedName>
</protein>
<dbReference type="EMBL" id="JAHRIN010034960">
    <property type="protein sequence ID" value="MEQ2203769.1"/>
    <property type="molecule type" value="Genomic_DNA"/>
</dbReference>
<evidence type="ECO:0000256" key="1">
    <source>
        <dbReference type="ARBA" id="ARBA00001933"/>
    </source>
</evidence>
<proteinExistence type="predicted"/>
<organism evidence="7 8">
    <name type="scientific">Xenoophorus captivus</name>
    <dbReference type="NCBI Taxonomy" id="1517983"/>
    <lineage>
        <taxon>Eukaryota</taxon>
        <taxon>Metazoa</taxon>
        <taxon>Chordata</taxon>
        <taxon>Craniata</taxon>
        <taxon>Vertebrata</taxon>
        <taxon>Euteleostomi</taxon>
        <taxon>Actinopterygii</taxon>
        <taxon>Neopterygii</taxon>
        <taxon>Teleostei</taxon>
        <taxon>Neoteleostei</taxon>
        <taxon>Acanthomorphata</taxon>
        <taxon>Ovalentaria</taxon>
        <taxon>Atherinomorphae</taxon>
        <taxon>Cyprinodontiformes</taxon>
        <taxon>Goodeidae</taxon>
        <taxon>Xenoophorus</taxon>
    </lineage>
</organism>
<sequence length="273" mass="30165">MDRSATYELSAASGARHAEGEGADSMTREKSHQTLADLKRQRAAAKLNKYPAPPPPLPSTIEVEEPSVAATQITTPQTQSEIQMTPTPEQSASPSQVFFTPASGDPPLLKLRAPEEEQTTNKEPCSVLYVLCYNGNQFVLLSCEHCSAEIYSNHHILLFEGADLKHDLLYSLLVTSTENGGRGNHNAVRMSQQAVDGVPCRRKVLTVENMNPNVKRVEYAVRGPIVQRAVQIEKELREGVKKPFTEVIKANIGDAHAMGQRPITFFRQVRLIH</sequence>
<evidence type="ECO:0000256" key="2">
    <source>
        <dbReference type="ARBA" id="ARBA00011738"/>
    </source>
</evidence>
<keyword evidence="4" id="KW-0808">Transferase</keyword>
<reference evidence="7 8" key="1">
    <citation type="submission" date="2021-06" db="EMBL/GenBank/DDBJ databases">
        <authorList>
            <person name="Palmer J.M."/>
        </authorList>
    </citation>
    <scope>NUCLEOTIDE SEQUENCE [LARGE SCALE GENOMIC DNA]</scope>
    <source>
        <strain evidence="7 8">XC_2019</strain>
        <tissue evidence="7">Muscle</tissue>
    </source>
</reference>
<accession>A0ABV0R6L7</accession>
<feature type="compositionally biased region" description="Basic and acidic residues" evidence="6">
    <location>
        <begin position="16"/>
        <end position="35"/>
    </location>
</feature>
<evidence type="ECO:0000256" key="4">
    <source>
        <dbReference type="ARBA" id="ARBA00022679"/>
    </source>
</evidence>
<evidence type="ECO:0000313" key="7">
    <source>
        <dbReference type="EMBL" id="MEQ2203769.1"/>
    </source>
</evidence>
<evidence type="ECO:0000256" key="5">
    <source>
        <dbReference type="ARBA" id="ARBA00022898"/>
    </source>
</evidence>
<dbReference type="PANTHER" id="PTHR11751">
    <property type="entry name" value="ALANINE AMINOTRANSFERASE"/>
    <property type="match status" value="1"/>
</dbReference>
<dbReference type="InterPro" id="IPR015422">
    <property type="entry name" value="PyrdxlP-dep_Trfase_small"/>
</dbReference>
<dbReference type="InterPro" id="IPR045088">
    <property type="entry name" value="ALAT1/2-like"/>
</dbReference>
<dbReference type="Gene3D" id="3.90.1150.10">
    <property type="entry name" value="Aspartate Aminotransferase, domain 1"/>
    <property type="match status" value="1"/>
</dbReference>
<evidence type="ECO:0000256" key="3">
    <source>
        <dbReference type="ARBA" id="ARBA00022576"/>
    </source>
</evidence>
<comment type="cofactor">
    <cofactor evidence="1">
        <name>pyridoxal 5'-phosphate</name>
        <dbReference type="ChEBI" id="CHEBI:597326"/>
    </cofactor>
</comment>
<feature type="region of interest" description="Disordered" evidence="6">
    <location>
        <begin position="1"/>
        <end position="35"/>
    </location>
</feature>
<comment type="subunit">
    <text evidence="2">Homodimer.</text>
</comment>
<keyword evidence="8" id="KW-1185">Reference proteome</keyword>
<keyword evidence="3" id="KW-0032">Aminotransferase</keyword>
<dbReference type="PANTHER" id="PTHR11751:SF308">
    <property type="entry name" value="ALANINE AMINOTRANSFERASE 1"/>
    <property type="match status" value="1"/>
</dbReference>
<evidence type="ECO:0000313" key="8">
    <source>
        <dbReference type="Proteomes" id="UP001434883"/>
    </source>
</evidence>
<keyword evidence="5" id="KW-0663">Pyridoxal phosphate</keyword>
<dbReference type="Proteomes" id="UP001434883">
    <property type="component" value="Unassembled WGS sequence"/>
</dbReference>
<evidence type="ECO:0000256" key="6">
    <source>
        <dbReference type="SAM" id="MobiDB-lite"/>
    </source>
</evidence>
<feature type="region of interest" description="Disordered" evidence="6">
    <location>
        <begin position="74"/>
        <end position="98"/>
    </location>
</feature>
<gene>
    <name evidence="7" type="ORF">XENOCAPTIV_003419</name>
</gene>